<dbReference type="EMBL" id="MU277210">
    <property type="protein sequence ID" value="KAI0061832.1"/>
    <property type="molecule type" value="Genomic_DNA"/>
</dbReference>
<reference evidence="1" key="2">
    <citation type="journal article" date="2022" name="New Phytol.">
        <title>Evolutionary transition to the ectomycorrhizal habit in the genomes of a hyperdiverse lineage of mushroom-forming fungi.</title>
        <authorList>
            <person name="Looney B."/>
            <person name="Miyauchi S."/>
            <person name="Morin E."/>
            <person name="Drula E."/>
            <person name="Courty P.E."/>
            <person name="Kohler A."/>
            <person name="Kuo A."/>
            <person name="LaButti K."/>
            <person name="Pangilinan J."/>
            <person name="Lipzen A."/>
            <person name="Riley R."/>
            <person name="Andreopoulos W."/>
            <person name="He G."/>
            <person name="Johnson J."/>
            <person name="Nolan M."/>
            <person name="Tritt A."/>
            <person name="Barry K.W."/>
            <person name="Grigoriev I.V."/>
            <person name="Nagy L.G."/>
            <person name="Hibbett D."/>
            <person name="Henrissat B."/>
            <person name="Matheny P.B."/>
            <person name="Labbe J."/>
            <person name="Martin F.M."/>
        </authorList>
    </citation>
    <scope>NUCLEOTIDE SEQUENCE</scope>
    <source>
        <strain evidence="1">HHB10654</strain>
    </source>
</reference>
<comment type="caution">
    <text evidence="1">The sequence shown here is derived from an EMBL/GenBank/DDBJ whole genome shotgun (WGS) entry which is preliminary data.</text>
</comment>
<organism evidence="1 2">
    <name type="scientific">Artomyces pyxidatus</name>
    <dbReference type="NCBI Taxonomy" id="48021"/>
    <lineage>
        <taxon>Eukaryota</taxon>
        <taxon>Fungi</taxon>
        <taxon>Dikarya</taxon>
        <taxon>Basidiomycota</taxon>
        <taxon>Agaricomycotina</taxon>
        <taxon>Agaricomycetes</taxon>
        <taxon>Russulales</taxon>
        <taxon>Auriscalpiaceae</taxon>
        <taxon>Artomyces</taxon>
    </lineage>
</organism>
<reference evidence="1" key="1">
    <citation type="submission" date="2021-03" db="EMBL/GenBank/DDBJ databases">
        <authorList>
            <consortium name="DOE Joint Genome Institute"/>
            <person name="Ahrendt S."/>
            <person name="Looney B.P."/>
            <person name="Miyauchi S."/>
            <person name="Morin E."/>
            <person name="Drula E."/>
            <person name="Courty P.E."/>
            <person name="Chicoki N."/>
            <person name="Fauchery L."/>
            <person name="Kohler A."/>
            <person name="Kuo A."/>
            <person name="Labutti K."/>
            <person name="Pangilinan J."/>
            <person name="Lipzen A."/>
            <person name="Riley R."/>
            <person name="Andreopoulos W."/>
            <person name="He G."/>
            <person name="Johnson J."/>
            <person name="Barry K.W."/>
            <person name="Grigoriev I.V."/>
            <person name="Nagy L."/>
            <person name="Hibbett D."/>
            <person name="Henrissat B."/>
            <person name="Matheny P.B."/>
            <person name="Labbe J."/>
            <person name="Martin F."/>
        </authorList>
    </citation>
    <scope>NUCLEOTIDE SEQUENCE</scope>
    <source>
        <strain evidence="1">HHB10654</strain>
    </source>
</reference>
<keyword evidence="2" id="KW-1185">Reference proteome</keyword>
<evidence type="ECO:0000313" key="1">
    <source>
        <dbReference type="EMBL" id="KAI0061832.1"/>
    </source>
</evidence>
<protein>
    <submittedName>
        <fullName evidence="1">Uncharacterized protein</fullName>
    </submittedName>
</protein>
<accession>A0ACB8T053</accession>
<name>A0ACB8T053_9AGAM</name>
<gene>
    <name evidence="1" type="ORF">BV25DRAFT_1826116</name>
</gene>
<proteinExistence type="predicted"/>
<evidence type="ECO:0000313" key="2">
    <source>
        <dbReference type="Proteomes" id="UP000814140"/>
    </source>
</evidence>
<sequence>MATTPLPCFDTLVDSLDLPHPGPPHTLFDKTPSSTPQSSLLPRANIDAKVAKHRARAAQAAASIVSQLPQCQPGHCLASTGPPGQWYGLHRDALRIVEVVQYPGGARAKRPIPLCVRPFKPKHWHSSMWLAYICDAEVEKLANPRSGDPPSMLELSVQVRSEVLRDGRPVIVQFDAQPLQQDVQAAIAEWDTRPRLDRWAVQPSASTSKR</sequence>
<dbReference type="Proteomes" id="UP000814140">
    <property type="component" value="Unassembled WGS sequence"/>
</dbReference>